<feature type="signal peptide" evidence="1">
    <location>
        <begin position="1"/>
        <end position="18"/>
    </location>
</feature>
<gene>
    <name evidence="2" type="ORF">CCAN12_350003</name>
</gene>
<evidence type="ECO:0000313" key="2">
    <source>
        <dbReference type="EMBL" id="CEN33148.1"/>
    </source>
</evidence>
<organism evidence="2 3">
    <name type="scientific">Capnocytophaga canimorsus</name>
    <dbReference type="NCBI Taxonomy" id="28188"/>
    <lineage>
        <taxon>Bacteria</taxon>
        <taxon>Pseudomonadati</taxon>
        <taxon>Bacteroidota</taxon>
        <taxon>Flavobacteriia</taxon>
        <taxon>Flavobacteriales</taxon>
        <taxon>Flavobacteriaceae</taxon>
        <taxon>Capnocytophaga</taxon>
    </lineage>
</organism>
<proteinExistence type="predicted"/>
<keyword evidence="1" id="KW-0732">Signal</keyword>
<protein>
    <submittedName>
        <fullName evidence="2">Uncharacterized protein</fullName>
    </submittedName>
</protein>
<accession>A0A0B7H6A6</accession>
<dbReference type="AlphaFoldDB" id="A0A0B7H6A6"/>
<dbReference type="Proteomes" id="UP000044026">
    <property type="component" value="Unassembled WGS sequence"/>
</dbReference>
<feature type="chain" id="PRO_5002115692" evidence="1">
    <location>
        <begin position="19"/>
        <end position="65"/>
    </location>
</feature>
<sequence>MKSLFLSFVFLFPLCHWAQDFQQQYVIIPKRFDFMKTDNEFQLSELTNFYLKIVSNLWEMKFLLK</sequence>
<evidence type="ECO:0000256" key="1">
    <source>
        <dbReference type="SAM" id="SignalP"/>
    </source>
</evidence>
<dbReference type="EMBL" id="CDOE01000029">
    <property type="protein sequence ID" value="CEN33148.1"/>
    <property type="molecule type" value="Genomic_DNA"/>
</dbReference>
<evidence type="ECO:0000313" key="3">
    <source>
        <dbReference type="Proteomes" id="UP000044026"/>
    </source>
</evidence>
<reference evidence="2 3" key="1">
    <citation type="submission" date="2015-01" db="EMBL/GenBank/DDBJ databases">
        <authorList>
            <person name="Xiang T."/>
            <person name="Song Y."/>
            <person name="Huang L."/>
            <person name="Wang B."/>
            <person name="Wu P."/>
        </authorList>
    </citation>
    <scope>NUCLEOTIDE SEQUENCE [LARGE SCALE GENOMIC DNA]</scope>
    <source>
        <strain evidence="2 3">Cc12</strain>
    </source>
</reference>
<name>A0A0B7H6A6_9FLAO</name>